<dbReference type="Proteomes" id="UP000007174">
    <property type="component" value="Unassembled WGS sequence"/>
</dbReference>
<dbReference type="EMBL" id="CACQ02006883">
    <property type="protein sequence ID" value="CCF44412.1"/>
    <property type="molecule type" value="Genomic_DNA"/>
</dbReference>
<keyword evidence="1" id="KW-0812">Transmembrane</keyword>
<organism evidence="2 3">
    <name type="scientific">Colletotrichum higginsianum (strain IMI 349063)</name>
    <name type="common">Crucifer anthracnose fungus</name>
    <dbReference type="NCBI Taxonomy" id="759273"/>
    <lineage>
        <taxon>Eukaryota</taxon>
        <taxon>Fungi</taxon>
        <taxon>Dikarya</taxon>
        <taxon>Ascomycota</taxon>
        <taxon>Pezizomycotina</taxon>
        <taxon>Sordariomycetes</taxon>
        <taxon>Hypocreomycetidae</taxon>
        <taxon>Glomerellales</taxon>
        <taxon>Glomerellaceae</taxon>
        <taxon>Colletotrichum</taxon>
        <taxon>Colletotrichum destructivum species complex</taxon>
    </lineage>
</organism>
<feature type="transmembrane region" description="Helical" evidence="1">
    <location>
        <begin position="79"/>
        <end position="100"/>
    </location>
</feature>
<protein>
    <submittedName>
        <fullName evidence="2">Uncharacterized protein</fullName>
    </submittedName>
</protein>
<accession>H1VW01</accession>
<sequence>MASRRMGPPISTLEALSGWDEMGMGTEMSDAPPDVDIAQPFGHADLAEPRRHDCGIYLDCDRRSQESGHDGSPQIKKRLFIRPSYLGIVVVVVVFSQHFVPFRVLRYSLHSRVCRSKFQGGGGHITMDKPVLSRGTMLVQVHNVAASLLPETEWSRAPSSTPGSPTCTPMSSSLSIFPAMIMIHVCLSRTGLKGGRQSVRSLCLPLD</sequence>
<evidence type="ECO:0000256" key="1">
    <source>
        <dbReference type="SAM" id="Phobius"/>
    </source>
</evidence>
<name>H1VW01_COLHI</name>
<evidence type="ECO:0000313" key="2">
    <source>
        <dbReference type="EMBL" id="CCF44412.1"/>
    </source>
</evidence>
<gene>
    <name evidence="2" type="ORF">CH063_13824</name>
</gene>
<reference evidence="3" key="1">
    <citation type="journal article" date="2012" name="Nat. Genet.">
        <title>Lifestyle transitions in plant pathogenic Colletotrichum fungi deciphered by genome and transcriptome analyses.</title>
        <authorList>
            <person name="O'Connell R.J."/>
            <person name="Thon M.R."/>
            <person name="Hacquard S."/>
            <person name="Amyotte S.G."/>
            <person name="Kleemann J."/>
            <person name="Torres M.F."/>
            <person name="Damm U."/>
            <person name="Buiate E.A."/>
            <person name="Epstein L."/>
            <person name="Alkan N."/>
            <person name="Altmueller J."/>
            <person name="Alvarado-Balderrama L."/>
            <person name="Bauser C.A."/>
            <person name="Becker C."/>
            <person name="Birren B.W."/>
            <person name="Chen Z."/>
            <person name="Choi J."/>
            <person name="Crouch J.A."/>
            <person name="Duvick J.P."/>
            <person name="Farman M.A."/>
            <person name="Gan P."/>
            <person name="Heiman D."/>
            <person name="Henrissat B."/>
            <person name="Howard R.J."/>
            <person name="Kabbage M."/>
            <person name="Koch C."/>
            <person name="Kracher B."/>
            <person name="Kubo Y."/>
            <person name="Law A.D."/>
            <person name="Lebrun M.-H."/>
            <person name="Lee Y.-H."/>
            <person name="Miyara I."/>
            <person name="Moore N."/>
            <person name="Neumann U."/>
            <person name="Nordstroem K."/>
            <person name="Panaccione D.G."/>
            <person name="Panstruga R."/>
            <person name="Place M."/>
            <person name="Proctor R.H."/>
            <person name="Prusky D."/>
            <person name="Rech G."/>
            <person name="Reinhardt R."/>
            <person name="Rollins J.A."/>
            <person name="Rounsley S."/>
            <person name="Schardl C.L."/>
            <person name="Schwartz D.C."/>
            <person name="Shenoy N."/>
            <person name="Shirasu K."/>
            <person name="Sikhakolli U.R."/>
            <person name="Stueber K."/>
            <person name="Sukno S.A."/>
            <person name="Sweigard J.A."/>
            <person name="Takano Y."/>
            <person name="Takahara H."/>
            <person name="Trail F."/>
            <person name="van der Does H.C."/>
            <person name="Voll L.M."/>
            <person name="Will I."/>
            <person name="Young S."/>
            <person name="Zeng Q."/>
            <person name="Zhang J."/>
            <person name="Zhou S."/>
            <person name="Dickman M.B."/>
            <person name="Schulze-Lefert P."/>
            <person name="Ver Loren van Themaat E."/>
            <person name="Ma L.-J."/>
            <person name="Vaillancourt L.J."/>
        </authorList>
    </citation>
    <scope>NUCLEOTIDE SEQUENCE [LARGE SCALE GENOMIC DNA]</scope>
    <source>
        <strain evidence="3">IMI 349063</strain>
    </source>
</reference>
<keyword evidence="1" id="KW-1133">Transmembrane helix</keyword>
<dbReference type="HOGENOM" id="CLU_1326294_0_0_1"/>
<proteinExistence type="predicted"/>
<evidence type="ECO:0000313" key="3">
    <source>
        <dbReference type="Proteomes" id="UP000007174"/>
    </source>
</evidence>
<dbReference type="AlphaFoldDB" id="H1VW01"/>
<keyword evidence="1" id="KW-0472">Membrane</keyword>